<gene>
    <name evidence="1" type="ORF">O6H91_09G034800</name>
</gene>
<evidence type="ECO:0000313" key="1">
    <source>
        <dbReference type="EMBL" id="KAJ7543375.1"/>
    </source>
</evidence>
<keyword evidence="2" id="KW-1185">Reference proteome</keyword>
<organism evidence="1 2">
    <name type="scientific">Diphasiastrum complanatum</name>
    <name type="common">Issler's clubmoss</name>
    <name type="synonym">Lycopodium complanatum</name>
    <dbReference type="NCBI Taxonomy" id="34168"/>
    <lineage>
        <taxon>Eukaryota</taxon>
        <taxon>Viridiplantae</taxon>
        <taxon>Streptophyta</taxon>
        <taxon>Embryophyta</taxon>
        <taxon>Tracheophyta</taxon>
        <taxon>Lycopodiopsida</taxon>
        <taxon>Lycopodiales</taxon>
        <taxon>Lycopodiaceae</taxon>
        <taxon>Lycopodioideae</taxon>
        <taxon>Diphasiastrum</taxon>
    </lineage>
</organism>
<proteinExistence type="predicted"/>
<reference evidence="2" key="1">
    <citation type="journal article" date="2024" name="Proc. Natl. Acad. Sci. U.S.A.">
        <title>Extraordinary preservation of gene collinearity over three hundred million years revealed in homosporous lycophytes.</title>
        <authorList>
            <person name="Li C."/>
            <person name="Wickell D."/>
            <person name="Kuo L.Y."/>
            <person name="Chen X."/>
            <person name="Nie B."/>
            <person name="Liao X."/>
            <person name="Peng D."/>
            <person name="Ji J."/>
            <person name="Jenkins J."/>
            <person name="Williams M."/>
            <person name="Shu S."/>
            <person name="Plott C."/>
            <person name="Barry K."/>
            <person name="Rajasekar S."/>
            <person name="Grimwood J."/>
            <person name="Han X."/>
            <person name="Sun S."/>
            <person name="Hou Z."/>
            <person name="He W."/>
            <person name="Dai G."/>
            <person name="Sun C."/>
            <person name="Schmutz J."/>
            <person name="Leebens-Mack J.H."/>
            <person name="Li F.W."/>
            <person name="Wang L."/>
        </authorList>
    </citation>
    <scope>NUCLEOTIDE SEQUENCE [LARGE SCALE GENOMIC DNA]</scope>
    <source>
        <strain evidence="2">cv. PW_Plant_1</strain>
    </source>
</reference>
<comment type="caution">
    <text evidence="1">The sequence shown here is derived from an EMBL/GenBank/DDBJ whole genome shotgun (WGS) entry which is preliminary data.</text>
</comment>
<accession>A0ACC2CMY7</accession>
<dbReference type="EMBL" id="CM055100">
    <property type="protein sequence ID" value="KAJ7543375.1"/>
    <property type="molecule type" value="Genomic_DNA"/>
</dbReference>
<name>A0ACC2CMY7_DIPCM</name>
<sequence>MGSEKKLRSPLLWVKRQSIRVKVVLGVLASIAALVFLKIAVVNHNYMFIASEAIHTIGIIILIYKLQRKKSCAGLSLRSQELTALFLIARLYCSVIMEHNIHTILDFLTLITTAWVIYMIRFKLKSTYMEDLDTLRIYYVFVPCAILALIIQPTNTHHVINRTLWAFCVYLESVSVLPQLRIMQNAKVVEPFTANYVFALGVARFLNCAHWILQLYDDSGSLLRYVQYGRWAIMVCVSEVVQTFVLADFCYYYVKSVIQGQTMVRLPSGVV</sequence>
<protein>
    <submittedName>
        <fullName evidence="1">Uncharacterized protein</fullName>
    </submittedName>
</protein>
<dbReference type="Proteomes" id="UP001162992">
    <property type="component" value="Chromosome 9"/>
</dbReference>
<evidence type="ECO:0000313" key="2">
    <source>
        <dbReference type="Proteomes" id="UP001162992"/>
    </source>
</evidence>